<dbReference type="PRINTS" id="PR00400">
    <property type="entry name" value="TETREPRESSOR"/>
</dbReference>
<dbReference type="AlphaFoldDB" id="A0A7W7H3F6"/>
<reference evidence="7 8" key="1">
    <citation type="submission" date="2020-08" db="EMBL/GenBank/DDBJ databases">
        <title>Sequencing the genomes of 1000 actinobacteria strains.</title>
        <authorList>
            <person name="Klenk H.-P."/>
        </authorList>
    </citation>
    <scope>NUCLEOTIDE SEQUENCE [LARGE SCALE GENOMIC DNA]</scope>
    <source>
        <strain evidence="7 8">DSM 45809</strain>
    </source>
</reference>
<name>A0A7W7H3F6_9ACTN</name>
<keyword evidence="4" id="KW-0804">Transcription</keyword>
<dbReference type="Gene3D" id="1.10.10.60">
    <property type="entry name" value="Homeodomain-like"/>
    <property type="match status" value="1"/>
</dbReference>
<dbReference type="PROSITE" id="PS01081">
    <property type="entry name" value="HTH_TETR_1"/>
    <property type="match status" value="1"/>
</dbReference>
<accession>A0A7W7H3F6</accession>
<comment type="caution">
    <text evidence="7">The sequence shown here is derived from an EMBL/GenBank/DDBJ whole genome shotgun (WGS) entry which is preliminary data.</text>
</comment>
<feature type="domain" description="HTH tetR-type" evidence="6">
    <location>
        <begin position="2"/>
        <end position="62"/>
    </location>
</feature>
<keyword evidence="1" id="KW-0678">Repressor</keyword>
<dbReference type="InterPro" id="IPR003012">
    <property type="entry name" value="Tet_transcr_reg_TetR"/>
</dbReference>
<dbReference type="GO" id="GO:0046677">
    <property type="term" value="P:response to antibiotic"/>
    <property type="evidence" value="ECO:0007669"/>
    <property type="project" value="InterPro"/>
</dbReference>
<feature type="DNA-binding region" description="H-T-H motif" evidence="5">
    <location>
        <begin position="25"/>
        <end position="44"/>
    </location>
</feature>
<proteinExistence type="predicted"/>
<gene>
    <name evidence="7" type="ORF">BJY16_006543</name>
</gene>
<dbReference type="Proteomes" id="UP000546162">
    <property type="component" value="Unassembled WGS sequence"/>
</dbReference>
<dbReference type="InterPro" id="IPR050109">
    <property type="entry name" value="HTH-type_TetR-like_transc_reg"/>
</dbReference>
<keyword evidence="3 5" id="KW-0238">DNA-binding</keyword>
<dbReference type="PANTHER" id="PTHR30055:SF151">
    <property type="entry name" value="TRANSCRIPTIONAL REGULATORY PROTEIN"/>
    <property type="match status" value="1"/>
</dbReference>
<dbReference type="Pfam" id="PF00440">
    <property type="entry name" value="TetR_N"/>
    <property type="match status" value="1"/>
</dbReference>
<dbReference type="GO" id="GO:0003700">
    <property type="term" value="F:DNA-binding transcription factor activity"/>
    <property type="evidence" value="ECO:0007669"/>
    <property type="project" value="TreeGrafter"/>
</dbReference>
<keyword evidence="8" id="KW-1185">Reference proteome</keyword>
<protein>
    <submittedName>
        <fullName evidence="7">TetR/AcrR family tetracycline transcriptional repressor</fullName>
    </submittedName>
</protein>
<dbReference type="PROSITE" id="PS50977">
    <property type="entry name" value="HTH_TETR_2"/>
    <property type="match status" value="1"/>
</dbReference>
<evidence type="ECO:0000313" key="7">
    <source>
        <dbReference type="EMBL" id="MBB4743084.1"/>
    </source>
</evidence>
<organism evidence="7 8">
    <name type="scientific">Actinoplanes octamycinicus</name>
    <dbReference type="NCBI Taxonomy" id="135948"/>
    <lineage>
        <taxon>Bacteria</taxon>
        <taxon>Bacillati</taxon>
        <taxon>Actinomycetota</taxon>
        <taxon>Actinomycetes</taxon>
        <taxon>Micromonosporales</taxon>
        <taxon>Micromonosporaceae</taxon>
        <taxon>Actinoplanes</taxon>
    </lineage>
</organism>
<evidence type="ECO:0000256" key="3">
    <source>
        <dbReference type="ARBA" id="ARBA00023125"/>
    </source>
</evidence>
<dbReference type="InterPro" id="IPR009057">
    <property type="entry name" value="Homeodomain-like_sf"/>
</dbReference>
<dbReference type="Pfam" id="PF02909">
    <property type="entry name" value="TetR_C_1"/>
    <property type="match status" value="1"/>
</dbReference>
<evidence type="ECO:0000256" key="5">
    <source>
        <dbReference type="PROSITE-ProRule" id="PRU00335"/>
    </source>
</evidence>
<evidence type="ECO:0000256" key="2">
    <source>
        <dbReference type="ARBA" id="ARBA00023015"/>
    </source>
</evidence>
<evidence type="ECO:0000256" key="1">
    <source>
        <dbReference type="ARBA" id="ARBA00022491"/>
    </source>
</evidence>
<dbReference type="InterPro" id="IPR023772">
    <property type="entry name" value="DNA-bd_HTH_TetR-type_CS"/>
</dbReference>
<dbReference type="InterPro" id="IPR004111">
    <property type="entry name" value="Repressor_TetR_C"/>
</dbReference>
<dbReference type="InterPro" id="IPR001647">
    <property type="entry name" value="HTH_TetR"/>
</dbReference>
<dbReference type="Gene3D" id="1.10.357.10">
    <property type="entry name" value="Tetracycline Repressor, domain 2"/>
    <property type="match status" value="1"/>
</dbReference>
<dbReference type="SUPFAM" id="SSF46689">
    <property type="entry name" value="Homeodomain-like"/>
    <property type="match status" value="1"/>
</dbReference>
<sequence>MALDRQRIVAEAVALLDAEGLDGVTTRKLAARLGVQSPTLYWHVPNKAALVTAIADAILDQEFGEMAPPGPDQPWPDWLAALAGRLRRALLAHPDGARVVSAAQLSATMAALSELAMSTLVARGVPLRQARVIVLTVERFTVGHVLEEQAPRPDAEALTGFDMATFGERHPTVVAAITEYFRPGRTVDDLFRDCLEVVIAGAAATAGTTT</sequence>
<dbReference type="GO" id="GO:0000976">
    <property type="term" value="F:transcription cis-regulatory region binding"/>
    <property type="evidence" value="ECO:0007669"/>
    <property type="project" value="TreeGrafter"/>
</dbReference>
<evidence type="ECO:0000259" key="6">
    <source>
        <dbReference type="PROSITE" id="PS50977"/>
    </source>
</evidence>
<dbReference type="EMBL" id="JACHNB010000001">
    <property type="protein sequence ID" value="MBB4743084.1"/>
    <property type="molecule type" value="Genomic_DNA"/>
</dbReference>
<dbReference type="PRINTS" id="PR00455">
    <property type="entry name" value="HTHTETR"/>
</dbReference>
<evidence type="ECO:0000256" key="4">
    <source>
        <dbReference type="ARBA" id="ARBA00023163"/>
    </source>
</evidence>
<dbReference type="InterPro" id="IPR036271">
    <property type="entry name" value="Tet_transcr_reg_TetR-rel_C_sf"/>
</dbReference>
<dbReference type="RefSeq" id="WP_185043396.1">
    <property type="nucleotide sequence ID" value="NZ_BAABFG010000005.1"/>
</dbReference>
<dbReference type="PANTHER" id="PTHR30055">
    <property type="entry name" value="HTH-TYPE TRANSCRIPTIONAL REGULATOR RUTR"/>
    <property type="match status" value="1"/>
</dbReference>
<keyword evidence="2" id="KW-0805">Transcription regulation</keyword>
<evidence type="ECO:0000313" key="8">
    <source>
        <dbReference type="Proteomes" id="UP000546162"/>
    </source>
</evidence>
<dbReference type="GO" id="GO:0045892">
    <property type="term" value="P:negative regulation of DNA-templated transcription"/>
    <property type="evidence" value="ECO:0007669"/>
    <property type="project" value="InterPro"/>
</dbReference>
<dbReference type="SUPFAM" id="SSF48498">
    <property type="entry name" value="Tetracyclin repressor-like, C-terminal domain"/>
    <property type="match status" value="1"/>
</dbReference>